<keyword evidence="11" id="KW-1185">Reference proteome</keyword>
<dbReference type="RefSeq" id="WP_158060548.1">
    <property type="nucleotide sequence ID" value="NZ_CP044427.1"/>
</dbReference>
<dbReference type="SUPFAM" id="SSF52540">
    <property type="entry name" value="P-loop containing nucleoside triphosphate hydrolases"/>
    <property type="match status" value="1"/>
</dbReference>
<proteinExistence type="inferred from homology"/>
<dbReference type="PROSITE" id="PS00211">
    <property type="entry name" value="ABC_TRANSPORTER_1"/>
    <property type="match status" value="1"/>
</dbReference>
<dbReference type="PANTHER" id="PTHR43297">
    <property type="entry name" value="OLIGOPEPTIDE TRANSPORT ATP-BINDING PROTEIN APPD"/>
    <property type="match status" value="1"/>
</dbReference>
<dbReference type="NCBIfam" id="TIGR01727">
    <property type="entry name" value="oligo_HPY"/>
    <property type="match status" value="1"/>
</dbReference>
<feature type="domain" description="ABC transporter" evidence="9">
    <location>
        <begin position="43"/>
        <end position="292"/>
    </location>
</feature>
<dbReference type="PANTHER" id="PTHR43297:SF2">
    <property type="entry name" value="DIPEPTIDE TRANSPORT ATP-BINDING PROTEIN DPPD"/>
    <property type="match status" value="1"/>
</dbReference>
<feature type="compositionally biased region" description="Low complexity" evidence="8">
    <location>
        <begin position="7"/>
        <end position="19"/>
    </location>
</feature>
<sequence length="364" mass="39808">MTDKTPDTTSTDETLTSPTRTRRGTRTRGGVGSPDPSAPLLDVTELQVEFRTRYGVAKAVNGVSFSVDEGQTLAILGESGSGKSVTAQAIMGIVDSPPGFVTGGQVRFRGQDLLQMSEEQRRSFRGPHISMIFQDALSSLNPVFPVGWQIGEMFRIHRKVSRREAKKKAIELMDRVRIPGAASRVGDYPHQFSGGMRQRIMIAMAIALDPEVLIADEPTTALDVTVQAQVMELLGDLQRESRMGLILITHDLGVVADVADRIAVMYAGRVMETSPVLDIYANPAHPYTEGLLQSIPRIDQKGHELRAIKGLPPSLTNIPTGCEFRPRCPRAQSVCEAERPPLREVVPGRFSACHFAEEVLSDHA</sequence>
<dbReference type="FunFam" id="3.40.50.300:FF:000016">
    <property type="entry name" value="Oligopeptide ABC transporter ATP-binding component"/>
    <property type="match status" value="1"/>
</dbReference>
<feature type="region of interest" description="Disordered" evidence="8">
    <location>
        <begin position="1"/>
        <end position="40"/>
    </location>
</feature>
<evidence type="ECO:0000256" key="8">
    <source>
        <dbReference type="SAM" id="MobiDB-lite"/>
    </source>
</evidence>
<dbReference type="GO" id="GO:0005524">
    <property type="term" value="F:ATP binding"/>
    <property type="evidence" value="ECO:0007669"/>
    <property type="project" value="UniProtKB-KW"/>
</dbReference>
<dbReference type="PROSITE" id="PS50893">
    <property type="entry name" value="ABC_TRANSPORTER_2"/>
    <property type="match status" value="1"/>
</dbReference>
<dbReference type="InterPro" id="IPR003593">
    <property type="entry name" value="AAA+_ATPase"/>
</dbReference>
<evidence type="ECO:0000256" key="2">
    <source>
        <dbReference type="ARBA" id="ARBA00005417"/>
    </source>
</evidence>
<dbReference type="InterPro" id="IPR003439">
    <property type="entry name" value="ABC_transporter-like_ATP-bd"/>
</dbReference>
<comment type="subcellular location">
    <subcellularLocation>
        <location evidence="1">Cell membrane</location>
        <topology evidence="1">Peripheral membrane protein</topology>
    </subcellularLocation>
</comment>
<dbReference type="Pfam" id="PF08352">
    <property type="entry name" value="oligo_HPY"/>
    <property type="match status" value="1"/>
</dbReference>
<organism evidence="10 11">
    <name type="scientific">Ornithinimicrobium pratense</name>
    <dbReference type="NCBI Taxonomy" id="2593973"/>
    <lineage>
        <taxon>Bacteria</taxon>
        <taxon>Bacillati</taxon>
        <taxon>Actinomycetota</taxon>
        <taxon>Actinomycetes</taxon>
        <taxon>Micrococcales</taxon>
        <taxon>Ornithinimicrobiaceae</taxon>
        <taxon>Ornithinimicrobium</taxon>
    </lineage>
</organism>
<dbReference type="Gene3D" id="3.40.50.300">
    <property type="entry name" value="P-loop containing nucleotide triphosphate hydrolases"/>
    <property type="match status" value="1"/>
</dbReference>
<evidence type="ECO:0000313" key="11">
    <source>
        <dbReference type="Proteomes" id="UP000326546"/>
    </source>
</evidence>
<evidence type="ECO:0000256" key="5">
    <source>
        <dbReference type="ARBA" id="ARBA00022741"/>
    </source>
</evidence>
<evidence type="ECO:0000259" key="9">
    <source>
        <dbReference type="PROSITE" id="PS50893"/>
    </source>
</evidence>
<comment type="similarity">
    <text evidence="2">Belongs to the ABC transporter superfamily.</text>
</comment>
<dbReference type="AlphaFoldDB" id="A0A5J6V2R7"/>
<dbReference type="Pfam" id="PF00005">
    <property type="entry name" value="ABC_tran"/>
    <property type="match status" value="1"/>
</dbReference>
<dbReference type="CDD" id="cd03257">
    <property type="entry name" value="ABC_NikE_OppD_transporters"/>
    <property type="match status" value="1"/>
</dbReference>
<dbReference type="KEGG" id="serw:FY030_05000"/>
<dbReference type="Proteomes" id="UP000326546">
    <property type="component" value="Chromosome"/>
</dbReference>
<evidence type="ECO:0000256" key="7">
    <source>
        <dbReference type="ARBA" id="ARBA00023136"/>
    </source>
</evidence>
<dbReference type="EMBL" id="CP044427">
    <property type="protein sequence ID" value="QFG68159.1"/>
    <property type="molecule type" value="Genomic_DNA"/>
</dbReference>
<dbReference type="GO" id="GO:0005886">
    <property type="term" value="C:plasma membrane"/>
    <property type="evidence" value="ECO:0007669"/>
    <property type="project" value="UniProtKB-SubCell"/>
</dbReference>
<gene>
    <name evidence="10" type="ORF">FY030_05000</name>
</gene>
<keyword evidence="3" id="KW-0813">Transport</keyword>
<evidence type="ECO:0000256" key="4">
    <source>
        <dbReference type="ARBA" id="ARBA00022475"/>
    </source>
</evidence>
<dbReference type="SMART" id="SM00382">
    <property type="entry name" value="AAA"/>
    <property type="match status" value="1"/>
</dbReference>
<keyword evidence="6 10" id="KW-0067">ATP-binding</keyword>
<keyword evidence="7" id="KW-0472">Membrane</keyword>
<dbReference type="InterPro" id="IPR017871">
    <property type="entry name" value="ABC_transporter-like_CS"/>
</dbReference>
<name>A0A5J6V2R7_9MICO</name>
<evidence type="ECO:0000256" key="3">
    <source>
        <dbReference type="ARBA" id="ARBA00022448"/>
    </source>
</evidence>
<dbReference type="OrthoDB" id="8481147at2"/>
<dbReference type="InterPro" id="IPR050388">
    <property type="entry name" value="ABC_Ni/Peptide_Import"/>
</dbReference>
<dbReference type="GO" id="GO:0016887">
    <property type="term" value="F:ATP hydrolysis activity"/>
    <property type="evidence" value="ECO:0007669"/>
    <property type="project" value="InterPro"/>
</dbReference>
<dbReference type="InterPro" id="IPR013563">
    <property type="entry name" value="Oligopep_ABC_C"/>
</dbReference>
<accession>A0A5J6V2R7</accession>
<keyword evidence="5" id="KW-0547">Nucleotide-binding</keyword>
<keyword evidence="4" id="KW-1003">Cell membrane</keyword>
<evidence type="ECO:0000256" key="6">
    <source>
        <dbReference type="ARBA" id="ARBA00022840"/>
    </source>
</evidence>
<protein>
    <submittedName>
        <fullName evidence="10">ABC transporter ATP-binding protein</fullName>
    </submittedName>
</protein>
<evidence type="ECO:0000256" key="1">
    <source>
        <dbReference type="ARBA" id="ARBA00004202"/>
    </source>
</evidence>
<reference evidence="10 11" key="1">
    <citation type="submission" date="2019-09" db="EMBL/GenBank/DDBJ databases">
        <title>Serinicoccus pratensis sp. nov., isolated from meadow soil.</title>
        <authorList>
            <person name="Zhang W."/>
        </authorList>
    </citation>
    <scope>NUCLEOTIDE SEQUENCE [LARGE SCALE GENOMIC DNA]</scope>
    <source>
        <strain evidence="10 11">W204</strain>
    </source>
</reference>
<dbReference type="GO" id="GO:0015833">
    <property type="term" value="P:peptide transport"/>
    <property type="evidence" value="ECO:0007669"/>
    <property type="project" value="InterPro"/>
</dbReference>
<evidence type="ECO:0000313" key="10">
    <source>
        <dbReference type="EMBL" id="QFG68159.1"/>
    </source>
</evidence>
<dbReference type="InterPro" id="IPR027417">
    <property type="entry name" value="P-loop_NTPase"/>
</dbReference>